<proteinExistence type="inferred from homology"/>
<dbReference type="GO" id="GO:0046872">
    <property type="term" value="F:metal ion binding"/>
    <property type="evidence" value="ECO:0007669"/>
    <property type="project" value="UniProtKB-KW"/>
</dbReference>
<dbReference type="SUPFAM" id="SSF54768">
    <property type="entry name" value="dsRNA-binding domain-like"/>
    <property type="match status" value="1"/>
</dbReference>
<evidence type="ECO:0000256" key="15">
    <source>
        <dbReference type="HAMAP-Rule" id="MF_00104"/>
    </source>
</evidence>
<dbReference type="Gene3D" id="3.30.160.20">
    <property type="match status" value="1"/>
</dbReference>
<dbReference type="GO" id="GO:0008033">
    <property type="term" value="P:tRNA processing"/>
    <property type="evidence" value="ECO:0007669"/>
    <property type="project" value="UniProtKB-KW"/>
</dbReference>
<evidence type="ECO:0000256" key="6">
    <source>
        <dbReference type="ARBA" id="ARBA00022552"/>
    </source>
</evidence>
<dbReference type="CDD" id="cd00593">
    <property type="entry name" value="RIBOc"/>
    <property type="match status" value="1"/>
</dbReference>
<dbReference type="InterPro" id="IPR000999">
    <property type="entry name" value="RNase_III_dom"/>
</dbReference>
<dbReference type="FunFam" id="1.10.1520.10:FF:000001">
    <property type="entry name" value="Ribonuclease 3"/>
    <property type="match status" value="1"/>
</dbReference>
<dbReference type="GO" id="GO:0010468">
    <property type="term" value="P:regulation of gene expression"/>
    <property type="evidence" value="ECO:0007669"/>
    <property type="project" value="TreeGrafter"/>
</dbReference>
<protein>
    <recommendedName>
        <fullName evidence="15">Ribonuclease 3</fullName>
        <ecNumber evidence="15">3.1.26.3</ecNumber>
    </recommendedName>
    <alternativeName>
        <fullName evidence="15">Ribonuclease III</fullName>
        <shortName evidence="15">RNase III</shortName>
    </alternativeName>
</protein>
<keyword evidence="11 15" id="KW-0255">Endonuclease</keyword>
<gene>
    <name evidence="15" type="primary">rnc</name>
    <name evidence="18" type="ORF">C1S78_010860</name>
</gene>
<organism evidence="18 19">
    <name type="scientific">Mycolicibacterium mucogenicum DSM 44124</name>
    <dbReference type="NCBI Taxonomy" id="1226753"/>
    <lineage>
        <taxon>Bacteria</taxon>
        <taxon>Bacillati</taxon>
        <taxon>Actinomycetota</taxon>
        <taxon>Actinomycetes</taxon>
        <taxon>Mycobacteriales</taxon>
        <taxon>Mycobacteriaceae</taxon>
        <taxon>Mycolicibacterium</taxon>
    </lineage>
</organism>
<reference evidence="18 19" key="2">
    <citation type="journal article" date="2019" name="Sci. Rep.">
        <title>Insight into the biology of Mycobacterium mucogenicum and Mycobacterium neoaurum clade members.</title>
        <authorList>
            <person name="Behra P.R.K."/>
            <person name="Pettersson B.M.F."/>
            <person name="Ramesh M."/>
            <person name="Dasgupta S."/>
            <person name="Kirsebom L.A."/>
        </authorList>
    </citation>
    <scope>NUCLEOTIDE SEQUENCE [LARGE SCALE GENOMIC DNA]</scope>
    <source>
        <strain evidence="18 19">DSM 44124</strain>
    </source>
</reference>
<evidence type="ECO:0000256" key="13">
    <source>
        <dbReference type="ARBA" id="ARBA00022842"/>
    </source>
</evidence>
<dbReference type="GO" id="GO:0042802">
    <property type="term" value="F:identical protein binding"/>
    <property type="evidence" value="ECO:0007669"/>
    <property type="project" value="UniProtKB-ARBA"/>
</dbReference>
<dbReference type="PANTHER" id="PTHR11207">
    <property type="entry name" value="RIBONUCLEASE III"/>
    <property type="match status" value="1"/>
</dbReference>
<keyword evidence="13 15" id="KW-0460">Magnesium</keyword>
<evidence type="ECO:0000256" key="9">
    <source>
        <dbReference type="ARBA" id="ARBA00022722"/>
    </source>
</evidence>
<dbReference type="SUPFAM" id="SSF69065">
    <property type="entry name" value="RNase III domain-like"/>
    <property type="match status" value="1"/>
</dbReference>
<dbReference type="FunFam" id="3.30.160.20:FF:000003">
    <property type="entry name" value="Ribonuclease 3"/>
    <property type="match status" value="1"/>
</dbReference>
<evidence type="ECO:0000259" key="16">
    <source>
        <dbReference type="PROSITE" id="PS50137"/>
    </source>
</evidence>
<sequence length="264" mass="27617">MGEVVGAAARDLRRRRGFVGGRFVTVDRAPLLAALGVQLPDDLLTVALTHRSYAYENGGLPTNERLEFLGDAVLGLVITAEIFRRYPDRSEGELAKLKSAVVNTQALAEIARSLTPDGLGSYLLLGRGEMASGGAQKANLLADGLESLLGATYVEHGHEVAQTVVMGLFSAALDTAASLGAGLDWKTSLQELSAARRIGVPSYVVTSTGPEHDKEFTARAVVGGIDYGEGTGRTKKEAEQHAAAAAYQALEASPAVDPDAVSNA</sequence>
<keyword evidence="14 15" id="KW-0694">RNA-binding</keyword>
<comment type="catalytic activity">
    <reaction evidence="1 15">
        <text>Endonucleolytic cleavage to 5'-phosphomonoester.</text>
        <dbReference type="EC" id="3.1.26.3"/>
    </reaction>
</comment>
<comment type="function">
    <text evidence="15">Digests double-stranded RNA. Involved in the processing of primary rRNA transcript to yield the immediate precursors to the large and small rRNAs (23S and 16S). Processes some mRNAs, and tRNAs when they are encoded in the rRNA operon. Processes pre-crRNA and tracrRNA of type II CRISPR loci if present in the organism.</text>
</comment>
<evidence type="ECO:0000256" key="7">
    <source>
        <dbReference type="ARBA" id="ARBA00022664"/>
    </source>
</evidence>
<evidence type="ECO:0000259" key="17">
    <source>
        <dbReference type="PROSITE" id="PS50142"/>
    </source>
</evidence>
<keyword evidence="8 15" id="KW-0819">tRNA processing</keyword>
<comment type="subcellular location">
    <subcellularLocation>
        <location evidence="2 15">Cytoplasm</location>
    </subcellularLocation>
</comment>
<dbReference type="Pfam" id="PF14622">
    <property type="entry name" value="Ribonucleas_3_3"/>
    <property type="match status" value="1"/>
</dbReference>
<keyword evidence="15" id="KW-0699">rRNA-binding</keyword>
<evidence type="ECO:0000256" key="3">
    <source>
        <dbReference type="ARBA" id="ARBA00010183"/>
    </source>
</evidence>
<dbReference type="SMART" id="SM00535">
    <property type="entry name" value="RIBOc"/>
    <property type="match status" value="1"/>
</dbReference>
<dbReference type="CDD" id="cd10845">
    <property type="entry name" value="DSRM_RNAse_III_family"/>
    <property type="match status" value="1"/>
</dbReference>
<dbReference type="InterPro" id="IPR036389">
    <property type="entry name" value="RNase_III_sf"/>
</dbReference>
<keyword evidence="19" id="KW-1185">Reference proteome</keyword>
<dbReference type="PANTHER" id="PTHR11207:SF0">
    <property type="entry name" value="RIBONUCLEASE 3"/>
    <property type="match status" value="1"/>
</dbReference>
<dbReference type="HAMAP" id="MF_00104">
    <property type="entry name" value="RNase_III"/>
    <property type="match status" value="1"/>
</dbReference>
<dbReference type="InterPro" id="IPR011907">
    <property type="entry name" value="RNase_III"/>
</dbReference>
<dbReference type="GO" id="GO:0004525">
    <property type="term" value="F:ribonuclease III activity"/>
    <property type="evidence" value="ECO:0007669"/>
    <property type="project" value="UniProtKB-UniRule"/>
</dbReference>
<evidence type="ECO:0000256" key="12">
    <source>
        <dbReference type="ARBA" id="ARBA00022801"/>
    </source>
</evidence>
<dbReference type="Gene3D" id="1.10.1520.10">
    <property type="entry name" value="Ribonuclease III domain"/>
    <property type="match status" value="1"/>
</dbReference>
<comment type="similarity">
    <text evidence="3">Belongs to the ribonuclease III family.</text>
</comment>
<dbReference type="PROSITE" id="PS50137">
    <property type="entry name" value="DS_RBD"/>
    <property type="match status" value="1"/>
</dbReference>
<keyword evidence="9 15" id="KW-0540">Nuclease</keyword>
<dbReference type="EC" id="3.1.26.3" evidence="15"/>
<dbReference type="EMBL" id="CP062008">
    <property type="protein sequence ID" value="QPG71376.1"/>
    <property type="molecule type" value="Genomic_DNA"/>
</dbReference>
<dbReference type="GO" id="GO:0006397">
    <property type="term" value="P:mRNA processing"/>
    <property type="evidence" value="ECO:0007669"/>
    <property type="project" value="UniProtKB-UniRule"/>
</dbReference>
<dbReference type="GO" id="GO:0019843">
    <property type="term" value="F:rRNA binding"/>
    <property type="evidence" value="ECO:0007669"/>
    <property type="project" value="UniProtKB-KW"/>
</dbReference>
<dbReference type="GO" id="GO:0005737">
    <property type="term" value="C:cytoplasm"/>
    <property type="evidence" value="ECO:0007669"/>
    <property type="project" value="UniProtKB-SubCell"/>
</dbReference>
<feature type="binding site" evidence="15">
    <location>
        <position position="67"/>
    </location>
    <ligand>
        <name>Mg(2+)</name>
        <dbReference type="ChEBI" id="CHEBI:18420"/>
    </ligand>
</feature>
<dbReference type="Pfam" id="PF00035">
    <property type="entry name" value="dsrm"/>
    <property type="match status" value="1"/>
</dbReference>
<evidence type="ECO:0000256" key="1">
    <source>
        <dbReference type="ARBA" id="ARBA00000109"/>
    </source>
</evidence>
<evidence type="ECO:0000256" key="11">
    <source>
        <dbReference type="ARBA" id="ARBA00022759"/>
    </source>
</evidence>
<dbReference type="GO" id="GO:0003725">
    <property type="term" value="F:double-stranded RNA binding"/>
    <property type="evidence" value="ECO:0007669"/>
    <property type="project" value="TreeGrafter"/>
</dbReference>
<evidence type="ECO:0000313" key="18">
    <source>
        <dbReference type="EMBL" id="QPG71376.1"/>
    </source>
</evidence>
<reference evidence="18 19" key="1">
    <citation type="journal article" date="2019" name="BMC Evol. Biol.">
        <title>Comparative genomics of Mycobacterium mucogenicum and Mycobacterium neoaurum clade members emphasizing tRNA and non-coding RNA.</title>
        <authorList>
            <person name="Behra P.R.K."/>
            <person name="Pettersson B.M.F."/>
            <person name="Das S."/>
            <person name="Dasgupta S."/>
            <person name="Kirsebom L.A."/>
        </authorList>
    </citation>
    <scope>NUCLEOTIDE SEQUENCE [LARGE SCALE GENOMIC DNA]</scope>
    <source>
        <strain evidence="18 19">DSM 44124</strain>
    </source>
</reference>
<comment type="cofactor">
    <cofactor evidence="15">
        <name>Mg(2+)</name>
        <dbReference type="ChEBI" id="CHEBI:18420"/>
    </cofactor>
</comment>
<evidence type="ECO:0000256" key="8">
    <source>
        <dbReference type="ARBA" id="ARBA00022694"/>
    </source>
</evidence>
<feature type="binding site" evidence="15">
    <location>
        <position position="146"/>
    </location>
    <ligand>
        <name>Mg(2+)</name>
        <dbReference type="ChEBI" id="CHEBI:18420"/>
    </ligand>
</feature>
<feature type="active site" evidence="15">
    <location>
        <position position="71"/>
    </location>
</feature>
<keyword evidence="5 15" id="KW-0963">Cytoplasm</keyword>
<evidence type="ECO:0000256" key="14">
    <source>
        <dbReference type="ARBA" id="ARBA00022884"/>
    </source>
</evidence>
<evidence type="ECO:0000256" key="4">
    <source>
        <dbReference type="ARBA" id="ARBA00011738"/>
    </source>
</evidence>
<dbReference type="KEGG" id="mmuc:C1S78_010860"/>
<dbReference type="NCBIfam" id="TIGR02191">
    <property type="entry name" value="RNaseIII"/>
    <property type="match status" value="1"/>
</dbReference>
<name>A0A8E4W455_MYCMU</name>
<evidence type="ECO:0000313" key="19">
    <source>
        <dbReference type="Proteomes" id="UP000309231"/>
    </source>
</evidence>
<dbReference type="PROSITE" id="PS00517">
    <property type="entry name" value="RNASE_3_1"/>
    <property type="match status" value="1"/>
</dbReference>
<feature type="active site" evidence="15">
    <location>
        <position position="146"/>
    </location>
</feature>
<dbReference type="GO" id="GO:0006364">
    <property type="term" value="P:rRNA processing"/>
    <property type="evidence" value="ECO:0007669"/>
    <property type="project" value="UniProtKB-UniRule"/>
</dbReference>
<keyword evidence="10 15" id="KW-0479">Metal-binding</keyword>
<dbReference type="Proteomes" id="UP000309231">
    <property type="component" value="Chromosome"/>
</dbReference>
<dbReference type="AlphaFoldDB" id="A0A8E4W455"/>
<evidence type="ECO:0000256" key="10">
    <source>
        <dbReference type="ARBA" id="ARBA00022723"/>
    </source>
</evidence>
<evidence type="ECO:0000256" key="2">
    <source>
        <dbReference type="ARBA" id="ARBA00004496"/>
    </source>
</evidence>
<dbReference type="InterPro" id="IPR014720">
    <property type="entry name" value="dsRBD_dom"/>
</dbReference>
<keyword evidence="6 15" id="KW-0698">rRNA processing</keyword>
<keyword evidence="12 15" id="KW-0378">Hydrolase</keyword>
<evidence type="ECO:0000256" key="5">
    <source>
        <dbReference type="ARBA" id="ARBA00022490"/>
    </source>
</evidence>
<comment type="subunit">
    <text evidence="4 15">Homodimer.</text>
</comment>
<keyword evidence="7 15" id="KW-0507">mRNA processing</keyword>
<accession>A0A8E4W455</accession>
<dbReference type="PROSITE" id="PS50142">
    <property type="entry name" value="RNASE_3_2"/>
    <property type="match status" value="1"/>
</dbReference>
<feature type="domain" description="RNase III" evidence="17">
    <location>
        <begin position="42"/>
        <end position="157"/>
    </location>
</feature>
<feature type="domain" description="DRBM" evidence="16">
    <location>
        <begin position="184"/>
        <end position="252"/>
    </location>
</feature>
<dbReference type="SMART" id="SM00358">
    <property type="entry name" value="DSRM"/>
    <property type="match status" value="1"/>
</dbReference>
<feature type="binding site" evidence="15">
    <location>
        <position position="143"/>
    </location>
    <ligand>
        <name>Mg(2+)</name>
        <dbReference type="ChEBI" id="CHEBI:18420"/>
    </ligand>
</feature>